<dbReference type="PROSITE" id="PS51406">
    <property type="entry name" value="FIBRINOGEN_C_2"/>
    <property type="match status" value="2"/>
</dbReference>
<dbReference type="GO" id="GO:0005615">
    <property type="term" value="C:extracellular space"/>
    <property type="evidence" value="ECO:0007669"/>
    <property type="project" value="TreeGrafter"/>
</dbReference>
<protein>
    <submittedName>
        <fullName evidence="2">Putative ficolin-2-like</fullName>
    </submittedName>
</protein>
<name>A0A2G8KEH9_STIJA</name>
<dbReference type="CDD" id="cd00087">
    <property type="entry name" value="FReD"/>
    <property type="match status" value="1"/>
</dbReference>
<dbReference type="SUPFAM" id="SSF56496">
    <property type="entry name" value="Fibrinogen C-terminal domain-like"/>
    <property type="match status" value="2"/>
</dbReference>
<dbReference type="OrthoDB" id="6145874at2759"/>
<evidence type="ECO:0000313" key="3">
    <source>
        <dbReference type="Proteomes" id="UP000230750"/>
    </source>
</evidence>
<feature type="domain" description="Fibrinogen C-terminal" evidence="1">
    <location>
        <begin position="127"/>
        <end position="364"/>
    </location>
</feature>
<evidence type="ECO:0000259" key="1">
    <source>
        <dbReference type="PROSITE" id="PS51406"/>
    </source>
</evidence>
<organism evidence="2 3">
    <name type="scientific">Stichopus japonicus</name>
    <name type="common">Sea cucumber</name>
    <dbReference type="NCBI Taxonomy" id="307972"/>
    <lineage>
        <taxon>Eukaryota</taxon>
        <taxon>Metazoa</taxon>
        <taxon>Echinodermata</taxon>
        <taxon>Eleutherozoa</taxon>
        <taxon>Echinozoa</taxon>
        <taxon>Holothuroidea</taxon>
        <taxon>Aspidochirotacea</taxon>
        <taxon>Aspidochirotida</taxon>
        <taxon>Stichopodidae</taxon>
        <taxon>Apostichopus</taxon>
    </lineage>
</organism>
<reference evidence="2 3" key="1">
    <citation type="journal article" date="2017" name="PLoS Biol.">
        <title>The sea cucumber genome provides insights into morphological evolution and visceral regeneration.</title>
        <authorList>
            <person name="Zhang X."/>
            <person name="Sun L."/>
            <person name="Yuan J."/>
            <person name="Sun Y."/>
            <person name="Gao Y."/>
            <person name="Zhang L."/>
            <person name="Li S."/>
            <person name="Dai H."/>
            <person name="Hamel J.F."/>
            <person name="Liu C."/>
            <person name="Yu Y."/>
            <person name="Liu S."/>
            <person name="Lin W."/>
            <person name="Guo K."/>
            <person name="Jin S."/>
            <person name="Xu P."/>
            <person name="Storey K.B."/>
            <person name="Huan P."/>
            <person name="Zhang T."/>
            <person name="Zhou Y."/>
            <person name="Zhang J."/>
            <person name="Lin C."/>
            <person name="Li X."/>
            <person name="Xing L."/>
            <person name="Huo D."/>
            <person name="Sun M."/>
            <person name="Wang L."/>
            <person name="Mercier A."/>
            <person name="Li F."/>
            <person name="Yang H."/>
            <person name="Xiang J."/>
        </authorList>
    </citation>
    <scope>NUCLEOTIDE SEQUENCE [LARGE SCALE GENOMIC DNA]</scope>
    <source>
        <strain evidence="2">Shaxun</strain>
        <tissue evidence="2">Muscle</tissue>
    </source>
</reference>
<dbReference type="EMBL" id="MRZV01000647">
    <property type="protein sequence ID" value="PIK46392.1"/>
    <property type="molecule type" value="Genomic_DNA"/>
</dbReference>
<dbReference type="PANTHER" id="PTHR19143:SF458">
    <property type="entry name" value="FIBRINOGEN C-TERMINAL DOMAIN-CONTAINING PROTEIN-RELATED"/>
    <property type="match status" value="1"/>
</dbReference>
<keyword evidence="3" id="KW-1185">Reference proteome</keyword>
<dbReference type="AlphaFoldDB" id="A0A2G8KEH9"/>
<dbReference type="SMART" id="SM00186">
    <property type="entry name" value="FBG"/>
    <property type="match status" value="1"/>
</dbReference>
<dbReference type="InterPro" id="IPR036056">
    <property type="entry name" value="Fibrinogen-like_C"/>
</dbReference>
<evidence type="ECO:0000313" key="2">
    <source>
        <dbReference type="EMBL" id="PIK46392.1"/>
    </source>
</evidence>
<feature type="domain" description="Fibrinogen C-terminal" evidence="1">
    <location>
        <begin position="19"/>
        <end position="70"/>
    </location>
</feature>
<dbReference type="InterPro" id="IPR014716">
    <property type="entry name" value="Fibrinogen_a/b/g_C_1"/>
</dbReference>
<sequence>MQASADVTDQSSSSSYFLFQSTEYPKDCQEILRACLNTQNASGVYTIKPAGFPEPFEVYCDNDLGSDGWTDGESFVNSDCTSRVNCSDNQLSYEDDYRCSDDATCQEKDGVRGCICNDRFEGDGVTCIRNEPPKDCYEIYITEEVHNDGVYTIYPTGWEDSGFQVYCEMSTDGGGWTVLQKRTSGSVNFYRGWNEYRDGFESPSGDHWLGNDKIHDLTTQKTYQLRVDLTNSAGSQYYALYSTFSIGDEDNKYTLSLGTYSGDSGYNSMDWNSGDPFSTHDGDNDGTAGFNCAEKHRGAWWYPFVIIYYYNLLYWREGSCYYYCTNSNLNGDYQYSDYRGIFWYALPGSYCGITGTTMRIRPVQEQTK</sequence>
<comment type="caution">
    <text evidence="2">The sequence shown here is derived from an EMBL/GenBank/DDBJ whole genome shotgun (WGS) entry which is preliminary data.</text>
</comment>
<dbReference type="Proteomes" id="UP000230750">
    <property type="component" value="Unassembled WGS sequence"/>
</dbReference>
<dbReference type="NCBIfam" id="NF040941">
    <property type="entry name" value="GGGWT_bact"/>
    <property type="match status" value="1"/>
</dbReference>
<accession>A0A2G8KEH9</accession>
<dbReference type="InterPro" id="IPR002181">
    <property type="entry name" value="Fibrinogen_a/b/g_C_dom"/>
</dbReference>
<dbReference type="PANTHER" id="PTHR19143">
    <property type="entry name" value="FIBRINOGEN/TENASCIN/ANGIOPOEITIN"/>
    <property type="match status" value="1"/>
</dbReference>
<dbReference type="InterPro" id="IPR050373">
    <property type="entry name" value="Fibrinogen_C-term_domain"/>
</dbReference>
<dbReference type="Pfam" id="PF00147">
    <property type="entry name" value="Fibrinogen_C"/>
    <property type="match status" value="2"/>
</dbReference>
<proteinExistence type="predicted"/>
<dbReference type="Gene3D" id="3.90.215.10">
    <property type="entry name" value="Gamma Fibrinogen, chain A, domain 1"/>
    <property type="match status" value="2"/>
</dbReference>
<dbReference type="Gene3D" id="2.10.25.10">
    <property type="entry name" value="Laminin"/>
    <property type="match status" value="1"/>
</dbReference>
<gene>
    <name evidence="2" type="ORF">BSL78_16741</name>
</gene>